<dbReference type="PANTHER" id="PTHR43539:SF78">
    <property type="entry name" value="FLAVIN-CONTAINING MONOOXYGENASE"/>
    <property type="match status" value="1"/>
</dbReference>
<dbReference type="SUPFAM" id="SSF51905">
    <property type="entry name" value="FAD/NAD(P)-binding domain"/>
    <property type="match status" value="2"/>
</dbReference>
<name>A0ABW1SYR6_9ACTN</name>
<dbReference type="PRINTS" id="PR00368">
    <property type="entry name" value="FADPNR"/>
</dbReference>
<dbReference type="InterPro" id="IPR000960">
    <property type="entry name" value="Flavin_mOase"/>
</dbReference>
<keyword evidence="5" id="KW-0503">Monooxygenase</keyword>
<proteinExistence type="inferred from homology"/>
<accession>A0ABW1SYR6</accession>
<dbReference type="GO" id="GO:0004497">
    <property type="term" value="F:monooxygenase activity"/>
    <property type="evidence" value="ECO:0007669"/>
    <property type="project" value="UniProtKB-KW"/>
</dbReference>
<dbReference type="PRINTS" id="PR00469">
    <property type="entry name" value="PNDRDTASEII"/>
</dbReference>
<gene>
    <name evidence="5" type="ORF">ACFQGU_02675</name>
</gene>
<dbReference type="Gene3D" id="3.50.50.60">
    <property type="entry name" value="FAD/NAD(P)-binding domain"/>
    <property type="match status" value="1"/>
</dbReference>
<keyword evidence="3" id="KW-0274">FAD</keyword>
<evidence type="ECO:0000313" key="6">
    <source>
        <dbReference type="Proteomes" id="UP001596138"/>
    </source>
</evidence>
<keyword evidence="6" id="KW-1185">Reference proteome</keyword>
<comment type="similarity">
    <text evidence="1">Belongs to the FAD-binding monooxygenase family.</text>
</comment>
<dbReference type="PIRSF" id="PIRSF000332">
    <property type="entry name" value="FMO"/>
    <property type="match status" value="1"/>
</dbReference>
<keyword evidence="2" id="KW-0285">Flavoprotein</keyword>
<dbReference type="Pfam" id="PF00743">
    <property type="entry name" value="FMO-like"/>
    <property type="match status" value="1"/>
</dbReference>
<reference evidence="6" key="1">
    <citation type="journal article" date="2019" name="Int. J. Syst. Evol. Microbiol.">
        <title>The Global Catalogue of Microorganisms (GCM) 10K type strain sequencing project: providing services to taxonomists for standard genome sequencing and annotation.</title>
        <authorList>
            <consortium name="The Broad Institute Genomics Platform"/>
            <consortium name="The Broad Institute Genome Sequencing Center for Infectious Disease"/>
            <person name="Wu L."/>
            <person name="Ma J."/>
        </authorList>
    </citation>
    <scope>NUCLEOTIDE SEQUENCE [LARGE SCALE GENOMIC DNA]</scope>
    <source>
        <strain evidence="6">CGMCC 4.7317</strain>
    </source>
</reference>
<organism evidence="5 6">
    <name type="scientific">Longivirga aurantiaca</name>
    <dbReference type="NCBI Taxonomy" id="1837743"/>
    <lineage>
        <taxon>Bacteria</taxon>
        <taxon>Bacillati</taxon>
        <taxon>Actinomycetota</taxon>
        <taxon>Actinomycetes</taxon>
        <taxon>Sporichthyales</taxon>
        <taxon>Sporichthyaceae</taxon>
        <taxon>Longivirga</taxon>
    </lineage>
</organism>
<dbReference type="PROSITE" id="PS51257">
    <property type="entry name" value="PROKAR_LIPOPROTEIN"/>
    <property type="match status" value="1"/>
</dbReference>
<keyword evidence="4 5" id="KW-0560">Oxidoreductase</keyword>
<evidence type="ECO:0000313" key="5">
    <source>
        <dbReference type="EMBL" id="MFC6236767.1"/>
    </source>
</evidence>
<evidence type="ECO:0000256" key="2">
    <source>
        <dbReference type="ARBA" id="ARBA00022630"/>
    </source>
</evidence>
<dbReference type="Proteomes" id="UP001596138">
    <property type="component" value="Unassembled WGS sequence"/>
</dbReference>
<sequence length="372" mass="39549">MQNSTKVLVIGGSAAGLATAACLKDTGVPFEVLEATDVVGTAWRHHYDRLHLHTPKSASTLPGTPMPRGWPRYPAREQVVEYLETYAAEHGIEPRFGQTVSSIERAGSGWTVTTQDTTWHADHVVVATGATRVPVRPSWPGLESFGGAVLHSSEYRNGEPWRGGSVLVVGFGNSACEQAIDLVEHGVAAHLSVRSQVNVLPRDLLGIPVLKMGIAMRVLPTGLADALAAPLVRLTVGDITKVGLRKLPYGPNTQIKNDKHIPLLDIGTMDHIKAGRIAVHGDIERFTASGVVFDDGAQVDVDAVVLATGYRPALEDLLPEWRAVCGDDGRPIVSGGPTALPGLWFVGQFVSPSGMLREMGLEAKRVAAAVAG</sequence>
<dbReference type="EC" id="1.14.13.-" evidence="5"/>
<dbReference type="PANTHER" id="PTHR43539">
    <property type="entry name" value="FLAVIN-BINDING MONOOXYGENASE-LIKE PROTEIN (AFU_ORTHOLOGUE AFUA_4G09220)"/>
    <property type="match status" value="1"/>
</dbReference>
<dbReference type="EMBL" id="JBHSTI010000002">
    <property type="protein sequence ID" value="MFC6236767.1"/>
    <property type="molecule type" value="Genomic_DNA"/>
</dbReference>
<dbReference type="RefSeq" id="WP_386763803.1">
    <property type="nucleotide sequence ID" value="NZ_JBHSTI010000002.1"/>
</dbReference>
<dbReference type="InterPro" id="IPR036188">
    <property type="entry name" value="FAD/NAD-bd_sf"/>
</dbReference>
<evidence type="ECO:0000256" key="4">
    <source>
        <dbReference type="ARBA" id="ARBA00023002"/>
    </source>
</evidence>
<dbReference type="InterPro" id="IPR050982">
    <property type="entry name" value="Auxin_biosynth/cation_transpt"/>
</dbReference>
<dbReference type="InterPro" id="IPR020946">
    <property type="entry name" value="Flavin_mOase-like"/>
</dbReference>
<protein>
    <submittedName>
        <fullName evidence="5">Flavin-containing monooxygenase</fullName>
        <ecNumber evidence="5">1.14.13.-</ecNumber>
    </submittedName>
</protein>
<evidence type="ECO:0000256" key="3">
    <source>
        <dbReference type="ARBA" id="ARBA00022827"/>
    </source>
</evidence>
<comment type="caution">
    <text evidence="5">The sequence shown here is derived from an EMBL/GenBank/DDBJ whole genome shotgun (WGS) entry which is preliminary data.</text>
</comment>
<evidence type="ECO:0000256" key="1">
    <source>
        <dbReference type="ARBA" id="ARBA00010139"/>
    </source>
</evidence>